<protein>
    <submittedName>
        <fullName evidence="3">Uncharacterized protein LOC127749030</fullName>
    </submittedName>
</protein>
<keyword evidence="2" id="KW-1185">Reference proteome</keyword>
<dbReference type="PANTHER" id="PTHR47510:SF3">
    <property type="entry name" value="ENDO_EXONUCLEASE_PHOSPHATASE DOMAIN-CONTAINING PROTEIN"/>
    <property type="match status" value="1"/>
</dbReference>
<gene>
    <name evidence="3" type="primary">LOC127749030</name>
</gene>
<evidence type="ECO:0000313" key="2">
    <source>
        <dbReference type="Proteomes" id="UP000504606"/>
    </source>
</evidence>
<evidence type="ECO:0000259" key="1">
    <source>
        <dbReference type="Pfam" id="PF03372"/>
    </source>
</evidence>
<dbReference type="SUPFAM" id="SSF56219">
    <property type="entry name" value="DNase I-like"/>
    <property type="match status" value="1"/>
</dbReference>
<dbReference type="InterPro" id="IPR005135">
    <property type="entry name" value="Endo/exonuclease/phosphatase"/>
</dbReference>
<dbReference type="OrthoDB" id="6778366at2759"/>
<dbReference type="GO" id="GO:0003824">
    <property type="term" value="F:catalytic activity"/>
    <property type="evidence" value="ECO:0007669"/>
    <property type="project" value="InterPro"/>
</dbReference>
<feature type="domain" description="Endonuclease/exonuclease/phosphatase" evidence="1">
    <location>
        <begin position="11"/>
        <end position="191"/>
    </location>
</feature>
<organism evidence="2 3">
    <name type="scientific">Frankliniella occidentalis</name>
    <name type="common">Western flower thrips</name>
    <name type="synonym">Euthrips occidentalis</name>
    <dbReference type="NCBI Taxonomy" id="133901"/>
    <lineage>
        <taxon>Eukaryota</taxon>
        <taxon>Metazoa</taxon>
        <taxon>Ecdysozoa</taxon>
        <taxon>Arthropoda</taxon>
        <taxon>Hexapoda</taxon>
        <taxon>Insecta</taxon>
        <taxon>Pterygota</taxon>
        <taxon>Neoptera</taxon>
        <taxon>Paraneoptera</taxon>
        <taxon>Thysanoptera</taxon>
        <taxon>Terebrantia</taxon>
        <taxon>Thripoidea</taxon>
        <taxon>Thripidae</taxon>
        <taxon>Frankliniella</taxon>
    </lineage>
</organism>
<dbReference type="Gene3D" id="3.60.10.10">
    <property type="entry name" value="Endonuclease/exonuclease/phosphatase"/>
    <property type="match status" value="1"/>
</dbReference>
<evidence type="ECO:0000313" key="3">
    <source>
        <dbReference type="RefSeq" id="XP_052121415.1"/>
    </source>
</evidence>
<accession>A0A9C6WWY2</accession>
<dbReference type="AlphaFoldDB" id="A0A9C6WWY2"/>
<sequence>MVQNHEYLNIMSINIRSIRKKRNVVLHLLNENKINLVIITEHWLNEVETKDFTLEGFLKVASYSRKSTSGGGVLILMRDSMHCSLYRPPVSTVNEMELFEDILSELLIESNPLQSNVILAGDFNIKTIHKSMKVNAFCDTLNGCGLKLLFHSYTRINLKTGRGSCIDNICTNFYHKVVSKNVISTSQLSDHEALIATFDAGKKSNIIPVYKRKVNQETLMNLNYALLNENWNDVLQINDVNMAFDMFIATFKFYFDVYCPNVKIQQKTNSHNTVKWDPPNVIAIKEVISTLQSILCNELENDLIDRNSIIDNIKTQREQLLKALDSHYEQIASKLDNVDFNPNLVYSSDNSVFMSPTNIDEVEKMINELSNKKSFGADEISNYVVKSVKKAILVPLVHIINQSMDKGVFPTALKKTIVKPLYKKGQKTLPENY</sequence>
<dbReference type="RefSeq" id="XP_052121415.1">
    <property type="nucleotide sequence ID" value="XM_052265455.1"/>
</dbReference>
<dbReference type="GeneID" id="127749030"/>
<dbReference type="KEGG" id="foc:127749030"/>
<reference evidence="3" key="1">
    <citation type="submission" date="2025-08" db="UniProtKB">
        <authorList>
            <consortium name="RefSeq"/>
        </authorList>
    </citation>
    <scope>IDENTIFICATION</scope>
    <source>
        <tissue evidence="3">Whole organism</tissue>
    </source>
</reference>
<dbReference type="Pfam" id="PF03372">
    <property type="entry name" value="Exo_endo_phos"/>
    <property type="match status" value="1"/>
</dbReference>
<dbReference type="InterPro" id="IPR036691">
    <property type="entry name" value="Endo/exonu/phosph_ase_sf"/>
</dbReference>
<dbReference type="PANTHER" id="PTHR47510">
    <property type="entry name" value="REVERSE TRANSCRIPTASE DOMAIN-CONTAINING PROTEIN"/>
    <property type="match status" value="1"/>
</dbReference>
<dbReference type="Proteomes" id="UP000504606">
    <property type="component" value="Unplaced"/>
</dbReference>
<name>A0A9C6WWY2_FRAOC</name>
<proteinExistence type="predicted"/>